<organism evidence="6 7">
    <name type="scientific">Hydrocarboniphaga effusa AP103</name>
    <dbReference type="NCBI Taxonomy" id="1172194"/>
    <lineage>
        <taxon>Bacteria</taxon>
        <taxon>Pseudomonadati</taxon>
        <taxon>Pseudomonadota</taxon>
        <taxon>Gammaproteobacteria</taxon>
        <taxon>Nevskiales</taxon>
        <taxon>Nevskiaceae</taxon>
        <taxon>Hydrocarboniphaga</taxon>
    </lineage>
</organism>
<dbReference type="Gene3D" id="1.10.260.40">
    <property type="entry name" value="lambda repressor-like DNA-binding domains"/>
    <property type="match status" value="1"/>
</dbReference>
<dbReference type="InterPro" id="IPR010359">
    <property type="entry name" value="IrrE_HExxH"/>
</dbReference>
<dbReference type="InterPro" id="IPR001387">
    <property type="entry name" value="Cro/C1-type_HTH"/>
</dbReference>
<dbReference type="PIRSF" id="PIRSF019251">
    <property type="entry name" value="Rv0465c"/>
    <property type="match status" value="1"/>
</dbReference>
<name>I8I5T2_9GAMM</name>
<keyword evidence="3" id="KW-0238">DNA-binding</keyword>
<dbReference type="EMBL" id="AKGD01000001">
    <property type="protein sequence ID" value="EIT71921.1"/>
    <property type="molecule type" value="Genomic_DNA"/>
</dbReference>
<keyword evidence="7" id="KW-1185">Reference proteome</keyword>
<proteinExistence type="inferred from homology"/>
<dbReference type="GO" id="GO:0003700">
    <property type="term" value="F:DNA-binding transcription factor activity"/>
    <property type="evidence" value="ECO:0007669"/>
    <property type="project" value="TreeGrafter"/>
</dbReference>
<dbReference type="PANTHER" id="PTHR46797">
    <property type="entry name" value="HTH-TYPE TRANSCRIPTIONAL REGULATOR"/>
    <property type="match status" value="1"/>
</dbReference>
<keyword evidence="4" id="KW-0804">Transcription</keyword>
<evidence type="ECO:0000256" key="3">
    <source>
        <dbReference type="ARBA" id="ARBA00023125"/>
    </source>
</evidence>
<evidence type="ECO:0000256" key="2">
    <source>
        <dbReference type="ARBA" id="ARBA00023015"/>
    </source>
</evidence>
<dbReference type="Pfam" id="PF09856">
    <property type="entry name" value="ScfRs"/>
    <property type="match status" value="1"/>
</dbReference>
<dbReference type="InterPro" id="IPR010982">
    <property type="entry name" value="Lambda_DNA-bd_dom_sf"/>
</dbReference>
<dbReference type="PANTHER" id="PTHR46797:SF23">
    <property type="entry name" value="HTH-TYPE TRANSCRIPTIONAL REGULATOR SUTR"/>
    <property type="match status" value="1"/>
</dbReference>
<dbReference type="OrthoDB" id="1123084at2"/>
<dbReference type="AlphaFoldDB" id="I8I5T2"/>
<dbReference type="PROSITE" id="PS50943">
    <property type="entry name" value="HTH_CROC1"/>
    <property type="match status" value="1"/>
</dbReference>
<comment type="caution">
    <text evidence="6">The sequence shown here is derived from an EMBL/GenBank/DDBJ whole genome shotgun (WGS) entry which is preliminary data.</text>
</comment>
<dbReference type="Proteomes" id="UP000003704">
    <property type="component" value="Unassembled WGS sequence"/>
</dbReference>
<accession>I8I5T2</accession>
<feature type="domain" description="HTH cro/C1-type" evidence="5">
    <location>
        <begin position="10"/>
        <end position="64"/>
    </location>
</feature>
<sequence>MSKAFVGVRLQRLREERGISQVALAKTLGISPSYLNQIEHNQRPLTVPILLRINAQFGVDVQMFSDDDEARLIADVRDVLAEVGGDTVSLAETRALAANMPGVARVLLELHRRARVASERAETLVATVGDSNHLPSFSLLGKHEEVRDYFNRRHNHIVELDEAAEAIFVDGDFVVGEAAQALMARLAERHGVRVLIGGSENSEKQRYDERSKTLHLADFLRPGQQAFQMAFQLAALEMRPLIDALIRDGGFAEGESRRLARIGLANYFAGALVMPYTRFLQSAEELGYDIERLSSRFGVGFEAVCHRLSTLQRPGMPGLPFFFVRVDRAGNVSKRHSAADFHFSRVGGTCPLWIVYEAFSQPDKVLSQIARMPDGRSYLWIARRVVSGPIGYGRPQKTFAVGLGCDLRHAHRLIYSRGLDLSEPDASTSIGLGCKVCDRQDCVQRAAPSLLERASLTLP</sequence>
<dbReference type="InterPro" id="IPR026281">
    <property type="entry name" value="HTH_RamB"/>
</dbReference>
<dbReference type="Pfam" id="PF01381">
    <property type="entry name" value="HTH_3"/>
    <property type="match status" value="1"/>
</dbReference>
<evidence type="ECO:0000313" key="6">
    <source>
        <dbReference type="EMBL" id="EIT71921.1"/>
    </source>
</evidence>
<reference evidence="6 7" key="1">
    <citation type="journal article" date="2012" name="J. Bacteriol.">
        <title>Genome Sequence of n-Alkane-Degrading Hydrocarboniphaga effusa Strain AP103T (ATCC BAA-332T).</title>
        <authorList>
            <person name="Chang H.K."/>
            <person name="Zylstra G.J."/>
            <person name="Chae J.C."/>
        </authorList>
    </citation>
    <scope>NUCLEOTIDE SEQUENCE [LARGE SCALE GENOMIC DNA]</scope>
    <source>
        <strain evidence="6 7">AP103</strain>
    </source>
</reference>
<dbReference type="Pfam" id="PF06114">
    <property type="entry name" value="Peptidase_M78"/>
    <property type="match status" value="1"/>
</dbReference>
<dbReference type="SUPFAM" id="SSF47413">
    <property type="entry name" value="lambda repressor-like DNA-binding domains"/>
    <property type="match status" value="1"/>
</dbReference>
<comment type="similarity">
    <text evidence="1">Belongs to the short-chain fatty acyl-CoA assimilation regulator (ScfR) family.</text>
</comment>
<dbReference type="GO" id="GO:0005829">
    <property type="term" value="C:cytosol"/>
    <property type="evidence" value="ECO:0007669"/>
    <property type="project" value="TreeGrafter"/>
</dbReference>
<gene>
    <name evidence="6" type="ORF">WQQ_20580</name>
</gene>
<dbReference type="PATRIC" id="fig|1172194.4.peg.1994"/>
<evidence type="ECO:0000256" key="4">
    <source>
        <dbReference type="ARBA" id="ARBA00023163"/>
    </source>
</evidence>
<dbReference type="GO" id="GO:0003677">
    <property type="term" value="F:DNA binding"/>
    <property type="evidence" value="ECO:0007669"/>
    <property type="project" value="UniProtKB-KW"/>
</dbReference>
<protein>
    <submittedName>
        <fullName evidence="6">XRE family transcriptional regulator</fullName>
    </submittedName>
</protein>
<dbReference type="STRING" id="1172194.WQQ_20580"/>
<evidence type="ECO:0000256" key="1">
    <source>
        <dbReference type="ARBA" id="ARBA00007227"/>
    </source>
</evidence>
<dbReference type="SMART" id="SM00530">
    <property type="entry name" value="HTH_XRE"/>
    <property type="match status" value="1"/>
</dbReference>
<dbReference type="InterPro" id="IPR050807">
    <property type="entry name" value="TransReg_Diox_bact_type"/>
</dbReference>
<evidence type="ECO:0000313" key="7">
    <source>
        <dbReference type="Proteomes" id="UP000003704"/>
    </source>
</evidence>
<dbReference type="InterPro" id="IPR018653">
    <property type="entry name" value="ScfR_C"/>
</dbReference>
<evidence type="ECO:0000259" key="5">
    <source>
        <dbReference type="PROSITE" id="PS50943"/>
    </source>
</evidence>
<keyword evidence="2" id="KW-0805">Transcription regulation</keyword>
<dbReference type="CDD" id="cd00093">
    <property type="entry name" value="HTH_XRE"/>
    <property type="match status" value="1"/>
</dbReference>
<dbReference type="RefSeq" id="WP_007185006.1">
    <property type="nucleotide sequence ID" value="NZ_AKGD01000001.1"/>
</dbReference>